<organism evidence="7 8">
    <name type="scientific">Tritrichomonas musculus</name>
    <dbReference type="NCBI Taxonomy" id="1915356"/>
    <lineage>
        <taxon>Eukaryota</taxon>
        <taxon>Metamonada</taxon>
        <taxon>Parabasalia</taxon>
        <taxon>Tritrichomonadida</taxon>
        <taxon>Tritrichomonadidae</taxon>
        <taxon>Tritrichomonas</taxon>
    </lineage>
</organism>
<dbReference type="InterPro" id="IPR005828">
    <property type="entry name" value="MFS_sugar_transport-like"/>
</dbReference>
<evidence type="ECO:0000256" key="1">
    <source>
        <dbReference type="ARBA" id="ARBA00004141"/>
    </source>
</evidence>
<feature type="transmembrane region" description="Helical" evidence="5">
    <location>
        <begin position="212"/>
        <end position="235"/>
    </location>
</feature>
<reference evidence="7 8" key="1">
    <citation type="submission" date="2024-04" db="EMBL/GenBank/DDBJ databases">
        <title>Tritrichomonas musculus Genome.</title>
        <authorList>
            <person name="Alves-Ferreira E."/>
            <person name="Grigg M."/>
            <person name="Lorenzi H."/>
            <person name="Galac M."/>
        </authorList>
    </citation>
    <scope>NUCLEOTIDE SEQUENCE [LARGE SCALE GENOMIC DNA]</scope>
    <source>
        <strain evidence="7 8">EAF2021</strain>
    </source>
</reference>
<dbReference type="PANTHER" id="PTHR48021:SF1">
    <property type="entry name" value="GH07001P-RELATED"/>
    <property type="match status" value="1"/>
</dbReference>
<dbReference type="InterPro" id="IPR036259">
    <property type="entry name" value="MFS_trans_sf"/>
</dbReference>
<evidence type="ECO:0000256" key="2">
    <source>
        <dbReference type="ARBA" id="ARBA00022692"/>
    </source>
</evidence>
<dbReference type="EMBL" id="JAPFFF010000005">
    <property type="protein sequence ID" value="KAK8890257.1"/>
    <property type="molecule type" value="Genomic_DNA"/>
</dbReference>
<dbReference type="Gene3D" id="1.20.1250.20">
    <property type="entry name" value="MFS general substrate transporter like domains"/>
    <property type="match status" value="2"/>
</dbReference>
<dbReference type="InterPro" id="IPR005829">
    <property type="entry name" value="Sugar_transporter_CS"/>
</dbReference>
<dbReference type="PRINTS" id="PR00171">
    <property type="entry name" value="SUGRTRNSPORT"/>
</dbReference>
<dbReference type="PROSITE" id="PS50850">
    <property type="entry name" value="MFS"/>
    <property type="match status" value="1"/>
</dbReference>
<accession>A0ABR2KGL2</accession>
<name>A0ABR2KGL2_9EUKA</name>
<dbReference type="Pfam" id="PF00083">
    <property type="entry name" value="Sugar_tr"/>
    <property type="match status" value="2"/>
</dbReference>
<proteinExistence type="predicted"/>
<comment type="caution">
    <text evidence="7">The sequence shown here is derived from an EMBL/GenBank/DDBJ whole genome shotgun (WGS) entry which is preliminary data.</text>
</comment>
<keyword evidence="4 5" id="KW-0472">Membrane</keyword>
<feature type="transmembrane region" description="Helical" evidence="5">
    <location>
        <begin position="280"/>
        <end position="298"/>
    </location>
</feature>
<evidence type="ECO:0000256" key="4">
    <source>
        <dbReference type="ARBA" id="ARBA00023136"/>
    </source>
</evidence>
<feature type="transmembrane region" description="Helical" evidence="5">
    <location>
        <begin position="255"/>
        <end position="273"/>
    </location>
</feature>
<evidence type="ECO:0000256" key="5">
    <source>
        <dbReference type="SAM" id="Phobius"/>
    </source>
</evidence>
<feature type="transmembrane region" description="Helical" evidence="5">
    <location>
        <begin position="163"/>
        <end position="185"/>
    </location>
</feature>
<dbReference type="InterPro" id="IPR050549">
    <property type="entry name" value="MFS_Trehalose_Transporter"/>
</dbReference>
<keyword evidence="3 5" id="KW-1133">Transmembrane helix</keyword>
<feature type="transmembrane region" description="Helical" evidence="5">
    <location>
        <begin position="135"/>
        <end position="157"/>
    </location>
</feature>
<dbReference type="PROSITE" id="PS00216">
    <property type="entry name" value="SUGAR_TRANSPORT_1"/>
    <property type="match status" value="1"/>
</dbReference>
<dbReference type="PANTHER" id="PTHR48021">
    <property type="match status" value="1"/>
</dbReference>
<sequence>MRICCKELLMAFVIMLGSNTMGTVGIYPSPTAKAIQAHHHLSETSFEWSFYNSVAFLFAIMGPFFTKFLLNRFGGKRRHTIFIIDVISTISWLLNCTTKLNIWAGIVSRGLLGISMGAFSSISPMYLIEISPPDASGFFGSLNQIGIVIGQCFFSLIGKFVDYMGLNFIGAAISFLQSILIWFIIESPSVKIPESSNSKINSSHESLFQKKYLNGIIIGVALMFFQQFSGINGILTNLSSIMTTAGLDLDPNYQSAISILSQLIAVFIGSLLIDKLGRKTVWILSSAISTVSLLVMALNEKFNWSSVLPLVCIFSYQLGFGLGLGPIPWFLIPEYFADDIRPAATMVCTISNWIFAFIIVMCFPEMKAKMEMFGVTLLFMVVCAVSTIFGAFKITEPERNNDGFELIQ</sequence>
<dbReference type="Proteomes" id="UP001470230">
    <property type="component" value="Unassembled WGS sequence"/>
</dbReference>
<feature type="domain" description="Major facilitator superfamily (MFS) profile" evidence="6">
    <location>
        <begin position="6"/>
        <end position="398"/>
    </location>
</feature>
<feature type="transmembrane region" description="Helical" evidence="5">
    <location>
        <begin position="110"/>
        <end position="128"/>
    </location>
</feature>
<protein>
    <submittedName>
        <fullName evidence="7">Glucose import</fullName>
    </submittedName>
</protein>
<evidence type="ECO:0000256" key="3">
    <source>
        <dbReference type="ARBA" id="ARBA00022989"/>
    </source>
</evidence>
<feature type="transmembrane region" description="Helical" evidence="5">
    <location>
        <begin position="304"/>
        <end position="331"/>
    </location>
</feature>
<keyword evidence="2 5" id="KW-0812">Transmembrane</keyword>
<dbReference type="SUPFAM" id="SSF103473">
    <property type="entry name" value="MFS general substrate transporter"/>
    <property type="match status" value="1"/>
</dbReference>
<keyword evidence="8" id="KW-1185">Reference proteome</keyword>
<dbReference type="InterPro" id="IPR020846">
    <property type="entry name" value="MFS_dom"/>
</dbReference>
<feature type="transmembrane region" description="Helical" evidence="5">
    <location>
        <begin position="50"/>
        <end position="70"/>
    </location>
</feature>
<gene>
    <name evidence="7" type="ORF">M9Y10_035029</name>
</gene>
<comment type="subcellular location">
    <subcellularLocation>
        <location evidence="1">Membrane</location>
        <topology evidence="1">Multi-pass membrane protein</topology>
    </subcellularLocation>
</comment>
<feature type="transmembrane region" description="Helical" evidence="5">
    <location>
        <begin position="372"/>
        <end position="392"/>
    </location>
</feature>
<evidence type="ECO:0000259" key="6">
    <source>
        <dbReference type="PROSITE" id="PS50850"/>
    </source>
</evidence>
<dbReference type="InterPro" id="IPR003663">
    <property type="entry name" value="Sugar/inositol_transpt"/>
</dbReference>
<evidence type="ECO:0000313" key="7">
    <source>
        <dbReference type="EMBL" id="KAK8890257.1"/>
    </source>
</evidence>
<feature type="transmembrane region" description="Helical" evidence="5">
    <location>
        <begin position="343"/>
        <end position="366"/>
    </location>
</feature>
<evidence type="ECO:0000313" key="8">
    <source>
        <dbReference type="Proteomes" id="UP001470230"/>
    </source>
</evidence>